<feature type="transmembrane region" description="Helical" evidence="1">
    <location>
        <begin position="134"/>
        <end position="155"/>
    </location>
</feature>
<keyword evidence="3" id="KW-1185">Reference proteome</keyword>
<evidence type="ECO:0000313" key="2">
    <source>
        <dbReference type="EMBL" id="CEE02963.1"/>
    </source>
</evidence>
<keyword evidence="1" id="KW-0472">Membrane</keyword>
<dbReference type="RefSeq" id="WP_072012712.1">
    <property type="nucleotide sequence ID" value="NZ_CCRF01000095.1"/>
</dbReference>
<dbReference type="Pfam" id="PF12730">
    <property type="entry name" value="ABC2_membrane_4"/>
    <property type="match status" value="1"/>
</dbReference>
<reference evidence="2 3" key="1">
    <citation type="submission" date="2014-07" db="EMBL/GenBank/DDBJ databases">
        <authorList>
            <person name="Wibberg Daniel"/>
        </authorList>
    </citation>
    <scope>NUCLEOTIDE SEQUENCE [LARGE SCALE GENOMIC DNA]</scope>
</reference>
<dbReference type="AlphaFoldDB" id="A0A090J2U2"/>
<sequence>MIYFIKAEIMKIKNNLLIWIILSILFLFMIYIIFDPFPYINLKIPTYFSSVYLLSFNVIGSILYIVVGALLGYKEYSWNTFHMLVNSNSRIKIFYYKSITIFIISFVLSVIACIFGILIHMFLGSSGQLISFQLFTQVITISIIGFLWGEVAFILSLITRNLLLSIVALFLISFFEPIIYQYFPQGILKFFFVYNQKGILNMQFSNLVEGSYLIITPSQYPDLPWSISYPHWKGTA</sequence>
<organism evidence="2 3">
    <name type="scientific">Caldibacillus thermoamylovorans</name>
    <dbReference type="NCBI Taxonomy" id="35841"/>
    <lineage>
        <taxon>Bacteria</taxon>
        <taxon>Bacillati</taxon>
        <taxon>Bacillota</taxon>
        <taxon>Bacilli</taxon>
        <taxon>Bacillales</taxon>
        <taxon>Bacillaceae</taxon>
        <taxon>Caldibacillus</taxon>
    </lineage>
</organism>
<protein>
    <submittedName>
        <fullName evidence="2">Putative membrane protein</fullName>
    </submittedName>
</protein>
<feature type="transmembrane region" description="Helical" evidence="1">
    <location>
        <begin position="54"/>
        <end position="73"/>
    </location>
</feature>
<keyword evidence="1" id="KW-1133">Transmembrane helix</keyword>
<dbReference type="EMBL" id="CCRF01000095">
    <property type="protein sequence ID" value="CEE02963.1"/>
    <property type="molecule type" value="Genomic_DNA"/>
</dbReference>
<feature type="transmembrane region" description="Helical" evidence="1">
    <location>
        <begin position="94"/>
        <end position="122"/>
    </location>
</feature>
<feature type="transmembrane region" description="Helical" evidence="1">
    <location>
        <begin position="16"/>
        <end position="34"/>
    </location>
</feature>
<feature type="transmembrane region" description="Helical" evidence="1">
    <location>
        <begin position="162"/>
        <end position="183"/>
    </location>
</feature>
<name>A0A090J2U2_9BACI</name>
<proteinExistence type="predicted"/>
<dbReference type="Proteomes" id="UP000040576">
    <property type="component" value="Unassembled WGS sequence"/>
</dbReference>
<evidence type="ECO:0000256" key="1">
    <source>
        <dbReference type="SAM" id="Phobius"/>
    </source>
</evidence>
<keyword evidence="1" id="KW-0812">Transmembrane</keyword>
<evidence type="ECO:0000313" key="3">
    <source>
        <dbReference type="Proteomes" id="UP000040576"/>
    </source>
</evidence>
<accession>A0A090J2U2</accession>
<gene>
    <name evidence="2" type="ORF">BT1A1_3179</name>
</gene>